<dbReference type="GeneID" id="30991474"/>
<dbReference type="Pfam" id="PF08315">
    <property type="entry name" value="cwf18"/>
    <property type="match status" value="1"/>
</dbReference>
<evidence type="ECO:0000313" key="5">
    <source>
        <dbReference type="Proteomes" id="UP000094389"/>
    </source>
</evidence>
<organism evidence="2 4">
    <name type="scientific">Cyberlindnera jadinii (strain ATCC 18201 / CBS 1600 / BCRC 20928 / JCM 3617 / NBRC 0987 / NRRL Y-1542)</name>
    <name type="common">Torula yeast</name>
    <name type="synonym">Candida utilis</name>
    <dbReference type="NCBI Taxonomy" id="983966"/>
    <lineage>
        <taxon>Eukaryota</taxon>
        <taxon>Fungi</taxon>
        <taxon>Dikarya</taxon>
        <taxon>Ascomycota</taxon>
        <taxon>Saccharomycotina</taxon>
        <taxon>Saccharomycetes</taxon>
        <taxon>Phaffomycetales</taxon>
        <taxon>Phaffomycetaceae</taxon>
        <taxon>Cyberlindnera</taxon>
    </lineage>
</organism>
<accession>A0A1E4S5U0</accession>
<evidence type="ECO:0000313" key="3">
    <source>
        <dbReference type="EMBL" id="ODV74823.1"/>
    </source>
</evidence>
<evidence type="ECO:0000313" key="4">
    <source>
        <dbReference type="Proteomes" id="UP000038830"/>
    </source>
</evidence>
<gene>
    <name evidence="2" type="ORF">BN1211_1625</name>
    <name evidence="3" type="ORF">CYBJADRAFT_183522</name>
</gene>
<dbReference type="GO" id="GO:0005684">
    <property type="term" value="C:U2-type spliceosomal complex"/>
    <property type="evidence" value="ECO:0007669"/>
    <property type="project" value="TreeGrafter"/>
</dbReference>
<dbReference type="InterPro" id="IPR013169">
    <property type="entry name" value="mRNA_splic_Cwf18-like"/>
</dbReference>
<dbReference type="PANTHER" id="PTHR31551">
    <property type="entry name" value="PRE-MRNA-SPLICING FACTOR CWF18"/>
    <property type="match status" value="1"/>
</dbReference>
<dbReference type="EMBL" id="CDQK01000002">
    <property type="protein sequence ID" value="CEP21511.1"/>
    <property type="molecule type" value="Genomic_DNA"/>
</dbReference>
<dbReference type="AlphaFoldDB" id="A0A0H5C1F8"/>
<reference evidence="2" key="1">
    <citation type="submission" date="2014-12" db="EMBL/GenBank/DDBJ databases">
        <authorList>
            <person name="Jaenicke S."/>
        </authorList>
    </citation>
    <scope>NUCLEOTIDE SEQUENCE [LARGE SCALE GENOMIC DNA]</scope>
    <source>
        <strain evidence="2">CBS1600</strain>
    </source>
</reference>
<name>A0A0H5C1F8_CYBJN</name>
<feature type="region of interest" description="Disordered" evidence="1">
    <location>
        <begin position="1"/>
        <end position="74"/>
    </location>
</feature>
<evidence type="ECO:0000313" key="2">
    <source>
        <dbReference type="EMBL" id="CEP21511.1"/>
    </source>
</evidence>
<dbReference type="STRING" id="983966.A0A0H5C1F8"/>
<proteinExistence type="predicted"/>
<reference evidence="3 5" key="3">
    <citation type="journal article" date="2016" name="Proc. Natl. Acad. Sci. U.S.A.">
        <title>Comparative genomics of biotechnologically important yeasts.</title>
        <authorList>
            <person name="Riley R."/>
            <person name="Haridas S."/>
            <person name="Wolfe K.H."/>
            <person name="Lopes M.R."/>
            <person name="Hittinger C.T."/>
            <person name="Goeker M."/>
            <person name="Salamov A.A."/>
            <person name="Wisecaver J.H."/>
            <person name="Long T.M."/>
            <person name="Calvey C.H."/>
            <person name="Aerts A.L."/>
            <person name="Barry K.W."/>
            <person name="Choi C."/>
            <person name="Clum A."/>
            <person name="Coughlan A.Y."/>
            <person name="Deshpande S."/>
            <person name="Douglass A.P."/>
            <person name="Hanson S.J."/>
            <person name="Klenk H.-P."/>
            <person name="LaButti K.M."/>
            <person name="Lapidus A."/>
            <person name="Lindquist E.A."/>
            <person name="Lipzen A.M."/>
            <person name="Meier-Kolthoff J.P."/>
            <person name="Ohm R.A."/>
            <person name="Otillar R.P."/>
            <person name="Pangilinan J.L."/>
            <person name="Peng Y."/>
            <person name="Rokas A."/>
            <person name="Rosa C.A."/>
            <person name="Scheuner C."/>
            <person name="Sibirny A.A."/>
            <person name="Slot J.C."/>
            <person name="Stielow J.B."/>
            <person name="Sun H."/>
            <person name="Kurtzman C.P."/>
            <person name="Blackwell M."/>
            <person name="Grigoriev I.V."/>
            <person name="Jeffries T.W."/>
        </authorList>
    </citation>
    <scope>NUCLEOTIDE SEQUENCE [LARGE SCALE GENOMIC DNA]</scope>
    <source>
        <strain evidence="5">ATCC 18201 / CBS 1600 / BCRC 20928 / JCM 3617 / NBRC 0987 / NRRL Y-1542</strain>
        <strain evidence="3">NRRL Y-1542</strain>
    </source>
</reference>
<dbReference type="RefSeq" id="XP_020071862.1">
    <property type="nucleotide sequence ID" value="XM_020217078.1"/>
</dbReference>
<dbReference type="Proteomes" id="UP000038830">
    <property type="component" value="Unassembled WGS sequence"/>
</dbReference>
<dbReference type="PANTHER" id="PTHR31551:SF1">
    <property type="entry name" value="COILED-COIL DOMAIN-CONTAINING PROTEIN 12"/>
    <property type="match status" value="1"/>
</dbReference>
<dbReference type="EMBL" id="KV453927">
    <property type="protein sequence ID" value="ODV74823.1"/>
    <property type="molecule type" value="Genomic_DNA"/>
</dbReference>
<dbReference type="OrthoDB" id="10261348at2759"/>
<reference evidence="4" key="2">
    <citation type="journal article" date="2015" name="J. Biotechnol.">
        <title>The structure of the Cyberlindnera jadinii genome and its relation to Candida utilis analyzed by the occurrence of single nucleotide polymorphisms.</title>
        <authorList>
            <person name="Rupp O."/>
            <person name="Brinkrolf K."/>
            <person name="Buerth C."/>
            <person name="Kunigo M."/>
            <person name="Schneider J."/>
            <person name="Jaenicke S."/>
            <person name="Goesmann A."/>
            <person name="Puehler A."/>
            <person name="Jaeger K.-E."/>
            <person name="Ernst J.F."/>
        </authorList>
    </citation>
    <scope>NUCLEOTIDE SEQUENCE [LARGE SCALE GENOMIC DNA]</scope>
    <source>
        <strain evidence="4">ATCC 18201 / CBS 1600 / BCRC 20928 / JCM 3617 / NBRC 0987 / NRRL Y-1542</strain>
    </source>
</reference>
<protein>
    <submittedName>
        <fullName evidence="2">Uncharacterized protein</fullName>
    </submittedName>
</protein>
<feature type="compositionally biased region" description="Polar residues" evidence="1">
    <location>
        <begin position="58"/>
        <end position="70"/>
    </location>
</feature>
<sequence length="149" mass="17053">MSLEEQSAARKARLLALRNKGKTSEQTSQTSQHTTETATQAQDPVIKSRNYDPETRTTVKGFSRPPTTLDENSETVEAVSQAIQDEVLSKFRDMANVGDVKAVFKQKKITWDLERDISDDLKLLDERTDDVIHEVVRHRIQTLRQEKQE</sequence>
<evidence type="ECO:0000256" key="1">
    <source>
        <dbReference type="SAM" id="MobiDB-lite"/>
    </source>
</evidence>
<dbReference type="Proteomes" id="UP000094389">
    <property type="component" value="Unassembled WGS sequence"/>
</dbReference>
<feature type="compositionally biased region" description="Low complexity" evidence="1">
    <location>
        <begin position="14"/>
        <end position="42"/>
    </location>
</feature>
<keyword evidence="5" id="KW-1185">Reference proteome</keyword>
<accession>A0A0H5C1F8</accession>
<dbReference type="GO" id="GO:0071014">
    <property type="term" value="C:post-mRNA release spliceosomal complex"/>
    <property type="evidence" value="ECO:0007669"/>
    <property type="project" value="TreeGrafter"/>
</dbReference>